<evidence type="ECO:0000313" key="2">
    <source>
        <dbReference type="EMBL" id="SPO26584.1"/>
    </source>
</evidence>
<dbReference type="OrthoDB" id="2556825at2759"/>
<feature type="compositionally biased region" description="Basic residues" evidence="1">
    <location>
        <begin position="551"/>
        <end position="560"/>
    </location>
</feature>
<feature type="region of interest" description="Disordered" evidence="1">
    <location>
        <begin position="222"/>
        <end position="247"/>
    </location>
</feature>
<feature type="compositionally biased region" description="Low complexity" evidence="1">
    <location>
        <begin position="399"/>
        <end position="410"/>
    </location>
</feature>
<dbReference type="Proteomes" id="UP000324022">
    <property type="component" value="Unassembled WGS sequence"/>
</dbReference>
<sequence length="601" mass="65028">MKAVLPLEIVDLILSLSLRQDGSSDDDRPSPRRASQRSATGSSPSVMTAQSAEQLINVQQAVIISALSRHHRSQFQIELYRHVTLSTVQVIALFGRTITSRPDLGTHVRSLVVLCDAAERHRSADAAASYRAPADAILAACPNATHLLLSCNQFDHLSAGIYNLYRPKEATLVNVTEAQHLDGIVTRHRDLTAAALQNDPRIQAILGASTAAATPGDRAPFIAGLPSSADTRGPRLEGTAPAPVPVPQTERSLSHLHLVNFDGRLLHHLATVSSLTHLVLTNPLVPETRPGVPGLSVIPRSHLMLLLGSGNIARIIIRADLATCVRVMEELEPVEDRKLVFRPIRRSGDLLFPDPARRPRTTARLGNQASALYDTVVTSKLDLLSEFYNRVRLHLLQRDSPTSTSSSGDPDTSRDSSGRTSQGRSSNSSGEGTSQSASTGWGDDDDPSHLPHQDDDTSEDFSDDDMDESDDAEDAADPLHSLPPQTDISSNAPTVPMRSINAPPPNIPIEELLRGERFTPAGLVGRNAPSQSGTEHSSASHGFTSSSSSSPRHHRQRIRRAPFVLRRTDLRGATQANIDICAELYEALAADAGLETEMHFW</sequence>
<feature type="region of interest" description="Disordered" evidence="1">
    <location>
        <begin position="399"/>
        <end position="508"/>
    </location>
</feature>
<feature type="compositionally biased region" description="Acidic residues" evidence="1">
    <location>
        <begin position="456"/>
        <end position="476"/>
    </location>
</feature>
<feature type="region of interest" description="Disordered" evidence="1">
    <location>
        <begin position="20"/>
        <end position="46"/>
    </location>
</feature>
<evidence type="ECO:0000313" key="3">
    <source>
        <dbReference type="Proteomes" id="UP000324022"/>
    </source>
</evidence>
<feature type="compositionally biased region" description="Low complexity" evidence="1">
    <location>
        <begin position="418"/>
        <end position="440"/>
    </location>
</feature>
<accession>A0A5C3E775</accession>
<protein>
    <submittedName>
        <fullName evidence="2">Uncharacterized protein</fullName>
    </submittedName>
</protein>
<feature type="compositionally biased region" description="Low complexity" evidence="1">
    <location>
        <begin position="536"/>
        <end position="550"/>
    </location>
</feature>
<organism evidence="2 3">
    <name type="scientific">Ustilago trichophora</name>
    <dbReference type="NCBI Taxonomy" id="86804"/>
    <lineage>
        <taxon>Eukaryota</taxon>
        <taxon>Fungi</taxon>
        <taxon>Dikarya</taxon>
        <taxon>Basidiomycota</taxon>
        <taxon>Ustilaginomycotina</taxon>
        <taxon>Ustilaginomycetes</taxon>
        <taxon>Ustilaginales</taxon>
        <taxon>Ustilaginaceae</taxon>
        <taxon>Ustilago</taxon>
    </lineage>
</organism>
<reference evidence="2 3" key="1">
    <citation type="submission" date="2018-03" db="EMBL/GenBank/DDBJ databases">
        <authorList>
            <person name="Guldener U."/>
        </authorList>
    </citation>
    <scope>NUCLEOTIDE SEQUENCE [LARGE SCALE GENOMIC DNA]</scope>
    <source>
        <strain evidence="2 3">NBRC100155</strain>
    </source>
</reference>
<keyword evidence="3" id="KW-1185">Reference proteome</keyword>
<dbReference type="EMBL" id="OOIN01000014">
    <property type="protein sequence ID" value="SPO26584.1"/>
    <property type="molecule type" value="Genomic_DNA"/>
</dbReference>
<feature type="region of interest" description="Disordered" evidence="1">
    <location>
        <begin position="521"/>
        <end position="560"/>
    </location>
</feature>
<dbReference type="AlphaFoldDB" id="A0A5C3E775"/>
<feature type="compositionally biased region" description="Polar residues" evidence="1">
    <location>
        <begin position="483"/>
        <end position="493"/>
    </location>
</feature>
<proteinExistence type="predicted"/>
<name>A0A5C3E775_9BASI</name>
<evidence type="ECO:0000256" key="1">
    <source>
        <dbReference type="SAM" id="MobiDB-lite"/>
    </source>
</evidence>
<gene>
    <name evidence="2" type="ORF">UTRI_04173</name>
</gene>